<evidence type="ECO:0008006" key="3">
    <source>
        <dbReference type="Google" id="ProtNLM"/>
    </source>
</evidence>
<dbReference type="InterPro" id="IPR011990">
    <property type="entry name" value="TPR-like_helical_dom_sf"/>
</dbReference>
<reference evidence="1" key="1">
    <citation type="submission" date="2023-12" db="EMBL/GenBank/DDBJ databases">
        <title>Genome assembly of Anisodus tanguticus.</title>
        <authorList>
            <person name="Wang Y.-J."/>
        </authorList>
    </citation>
    <scope>NUCLEOTIDE SEQUENCE</scope>
    <source>
        <strain evidence="1">KB-2021</strain>
        <tissue evidence="1">Leaf</tissue>
    </source>
</reference>
<keyword evidence="2" id="KW-1185">Reference proteome</keyword>
<dbReference type="InterPro" id="IPR046960">
    <property type="entry name" value="PPR_At4g14850-like_plant"/>
</dbReference>
<evidence type="ECO:0000313" key="2">
    <source>
        <dbReference type="Proteomes" id="UP001291623"/>
    </source>
</evidence>
<accession>A0AAE1R4G7</accession>
<gene>
    <name evidence="1" type="ORF">RND71_034805</name>
</gene>
<dbReference type="Gene3D" id="1.25.40.10">
    <property type="entry name" value="Tetratricopeptide repeat domain"/>
    <property type="match status" value="1"/>
</dbReference>
<dbReference type="GO" id="GO:0009451">
    <property type="term" value="P:RNA modification"/>
    <property type="evidence" value="ECO:0007669"/>
    <property type="project" value="InterPro"/>
</dbReference>
<dbReference type="PANTHER" id="PTHR47926">
    <property type="entry name" value="PENTATRICOPEPTIDE REPEAT-CONTAINING PROTEIN"/>
    <property type="match status" value="1"/>
</dbReference>
<dbReference type="AlphaFoldDB" id="A0AAE1R4G7"/>
<dbReference type="PANTHER" id="PTHR47926:SF386">
    <property type="entry name" value="PENTATRICOPEPTIDE REPEAT-CONTAINING PROTEIN"/>
    <property type="match status" value="1"/>
</dbReference>
<dbReference type="GO" id="GO:0003723">
    <property type="term" value="F:RNA binding"/>
    <property type="evidence" value="ECO:0007669"/>
    <property type="project" value="InterPro"/>
</dbReference>
<sequence length="129" mass="14399">MQENGLIPNSSTIVSILPSIAEANKLHEGKVVHGYSMRRGFVNDVVVDTGILDVYAKCGLLNYAKRIFRVMSIKNEITRRLELFEQMRMEDIGSPSPVMVATVVRACAKLNDLRRGSVVILLSRGPIWI</sequence>
<dbReference type="EMBL" id="JAVYJV010000019">
    <property type="protein sequence ID" value="KAK4344629.1"/>
    <property type="molecule type" value="Genomic_DNA"/>
</dbReference>
<proteinExistence type="predicted"/>
<comment type="caution">
    <text evidence="1">The sequence shown here is derived from an EMBL/GenBank/DDBJ whole genome shotgun (WGS) entry which is preliminary data.</text>
</comment>
<dbReference type="Proteomes" id="UP001291623">
    <property type="component" value="Unassembled WGS sequence"/>
</dbReference>
<name>A0AAE1R4G7_9SOLA</name>
<protein>
    <recommendedName>
        <fullName evidence="3">Pentatricopeptide repeat-containing protein</fullName>
    </recommendedName>
</protein>
<evidence type="ECO:0000313" key="1">
    <source>
        <dbReference type="EMBL" id="KAK4344629.1"/>
    </source>
</evidence>
<organism evidence="1 2">
    <name type="scientific">Anisodus tanguticus</name>
    <dbReference type="NCBI Taxonomy" id="243964"/>
    <lineage>
        <taxon>Eukaryota</taxon>
        <taxon>Viridiplantae</taxon>
        <taxon>Streptophyta</taxon>
        <taxon>Embryophyta</taxon>
        <taxon>Tracheophyta</taxon>
        <taxon>Spermatophyta</taxon>
        <taxon>Magnoliopsida</taxon>
        <taxon>eudicotyledons</taxon>
        <taxon>Gunneridae</taxon>
        <taxon>Pentapetalae</taxon>
        <taxon>asterids</taxon>
        <taxon>lamiids</taxon>
        <taxon>Solanales</taxon>
        <taxon>Solanaceae</taxon>
        <taxon>Solanoideae</taxon>
        <taxon>Hyoscyameae</taxon>
        <taxon>Anisodus</taxon>
    </lineage>
</organism>